<dbReference type="EMBL" id="JAVDYC010000001">
    <property type="protein sequence ID" value="MDR7321749.1"/>
    <property type="molecule type" value="Genomic_DNA"/>
</dbReference>
<evidence type="ECO:0000313" key="6">
    <source>
        <dbReference type="Proteomes" id="UP001183629"/>
    </source>
</evidence>
<dbReference type="RefSeq" id="WP_310411024.1">
    <property type="nucleotide sequence ID" value="NZ_JAVDYC010000001.1"/>
</dbReference>
<evidence type="ECO:0000256" key="2">
    <source>
        <dbReference type="ARBA" id="ARBA00007639"/>
    </source>
</evidence>
<reference evidence="5 6" key="1">
    <citation type="submission" date="2023-07" db="EMBL/GenBank/DDBJ databases">
        <title>Sequencing the genomes of 1000 actinobacteria strains.</title>
        <authorList>
            <person name="Klenk H.-P."/>
        </authorList>
    </citation>
    <scope>NUCLEOTIDE SEQUENCE [LARGE SCALE GENOMIC DNA]</scope>
    <source>
        <strain evidence="5 6">DSM 44711</strain>
    </source>
</reference>
<accession>A0AAE4CUG3</accession>
<gene>
    <name evidence="5" type="ORF">J2S44_001999</name>
</gene>
<dbReference type="Pfam" id="PF13407">
    <property type="entry name" value="Peripla_BP_4"/>
    <property type="match status" value="1"/>
</dbReference>
<comment type="subcellular location">
    <subcellularLocation>
        <location evidence="1">Cell envelope</location>
    </subcellularLocation>
</comment>
<dbReference type="InterPro" id="IPR025997">
    <property type="entry name" value="SBP_2_dom"/>
</dbReference>
<dbReference type="SUPFAM" id="SSF53822">
    <property type="entry name" value="Periplasmic binding protein-like I"/>
    <property type="match status" value="1"/>
</dbReference>
<dbReference type="Gene3D" id="3.40.50.2300">
    <property type="match status" value="2"/>
</dbReference>
<feature type="domain" description="Periplasmic binding protein" evidence="4">
    <location>
        <begin position="32"/>
        <end position="287"/>
    </location>
</feature>
<dbReference type="PANTHER" id="PTHR46847">
    <property type="entry name" value="D-ALLOSE-BINDING PERIPLASMIC PROTEIN-RELATED"/>
    <property type="match status" value="1"/>
</dbReference>
<dbReference type="CDD" id="cd01536">
    <property type="entry name" value="PBP1_ABC_sugar_binding-like"/>
    <property type="match status" value="1"/>
</dbReference>
<name>A0AAE4CUG3_9ACTN</name>
<dbReference type="Proteomes" id="UP001183629">
    <property type="component" value="Unassembled WGS sequence"/>
</dbReference>
<dbReference type="GO" id="GO:0030313">
    <property type="term" value="C:cell envelope"/>
    <property type="evidence" value="ECO:0007669"/>
    <property type="project" value="UniProtKB-SubCell"/>
</dbReference>
<proteinExistence type="inferred from homology"/>
<keyword evidence="6" id="KW-1185">Reference proteome</keyword>
<keyword evidence="3" id="KW-0732">Signal</keyword>
<organism evidence="5 6">
    <name type="scientific">Catenuloplanes niger</name>
    <dbReference type="NCBI Taxonomy" id="587534"/>
    <lineage>
        <taxon>Bacteria</taxon>
        <taxon>Bacillati</taxon>
        <taxon>Actinomycetota</taxon>
        <taxon>Actinomycetes</taxon>
        <taxon>Micromonosporales</taxon>
        <taxon>Micromonosporaceae</taxon>
        <taxon>Catenuloplanes</taxon>
    </lineage>
</organism>
<comment type="caution">
    <text evidence="5">The sequence shown here is derived from an EMBL/GenBank/DDBJ whole genome shotgun (WGS) entry which is preliminary data.</text>
</comment>
<dbReference type="AlphaFoldDB" id="A0AAE4CUG3"/>
<dbReference type="InterPro" id="IPR028082">
    <property type="entry name" value="Peripla_BP_I"/>
</dbReference>
<evidence type="ECO:0000313" key="5">
    <source>
        <dbReference type="EMBL" id="MDR7321749.1"/>
    </source>
</evidence>
<comment type="similarity">
    <text evidence="2">Belongs to the bacterial solute-binding protein 2 family.</text>
</comment>
<dbReference type="GO" id="GO:0030246">
    <property type="term" value="F:carbohydrate binding"/>
    <property type="evidence" value="ECO:0007669"/>
    <property type="project" value="UniProtKB-ARBA"/>
</dbReference>
<dbReference type="PROSITE" id="PS51257">
    <property type="entry name" value="PROKAR_LIPOPROTEIN"/>
    <property type="match status" value="1"/>
</dbReference>
<protein>
    <submittedName>
        <fullName evidence="5">Ribose transport system substrate-binding protein</fullName>
    </submittedName>
</protein>
<evidence type="ECO:0000259" key="4">
    <source>
        <dbReference type="Pfam" id="PF13407"/>
    </source>
</evidence>
<sequence>MRSTRRRVLSGLAALAVLGACGDPRREGTPKIAYLVPDTASNFSVELGLGYQAGAARVAGVEMTVSGPQVVDGARQAQQFEELTDDRIDGISVTTLSPELLARPMAAASKAGIQLIAVGVQPPPSSGVPLLVANDNYELGRMLADEIIARLPADVTGTVVLGTIAPGVPTMDFRTQGMRDRFVEKLPRVTVTGPYDTAQDVPANRAAWARLATANPNALAFLGNGDPDAFNLASVRAEMRGRWLTGAFDLDTQSLTGVRDGHLTALVSPEHYLKAAVAAWIQAEHAKSGDPLPEGWIYVPGLTVTAENVESVIIRQASAEARAGQLGAQVEQLMAAARSGPRPITDAR</sequence>
<dbReference type="PANTHER" id="PTHR46847:SF1">
    <property type="entry name" value="D-ALLOSE-BINDING PERIPLASMIC PROTEIN-RELATED"/>
    <property type="match status" value="1"/>
</dbReference>
<evidence type="ECO:0000256" key="3">
    <source>
        <dbReference type="ARBA" id="ARBA00022729"/>
    </source>
</evidence>
<evidence type="ECO:0000256" key="1">
    <source>
        <dbReference type="ARBA" id="ARBA00004196"/>
    </source>
</evidence>